<proteinExistence type="predicted"/>
<gene>
    <name evidence="1" type="ORF">LCGC14_2248780</name>
</gene>
<evidence type="ECO:0000313" key="1">
    <source>
        <dbReference type="EMBL" id="KKL56101.1"/>
    </source>
</evidence>
<comment type="caution">
    <text evidence="1">The sequence shown here is derived from an EMBL/GenBank/DDBJ whole genome shotgun (WGS) entry which is preliminary data.</text>
</comment>
<organism evidence="1">
    <name type="scientific">marine sediment metagenome</name>
    <dbReference type="NCBI Taxonomy" id="412755"/>
    <lineage>
        <taxon>unclassified sequences</taxon>
        <taxon>metagenomes</taxon>
        <taxon>ecological metagenomes</taxon>
    </lineage>
</organism>
<protein>
    <submittedName>
        <fullName evidence="1">Uncharacterized protein</fullName>
    </submittedName>
</protein>
<reference evidence="1" key="1">
    <citation type="journal article" date="2015" name="Nature">
        <title>Complex archaea that bridge the gap between prokaryotes and eukaryotes.</title>
        <authorList>
            <person name="Spang A."/>
            <person name="Saw J.H."/>
            <person name="Jorgensen S.L."/>
            <person name="Zaremba-Niedzwiedzka K."/>
            <person name="Martijn J."/>
            <person name="Lind A.E."/>
            <person name="van Eijk R."/>
            <person name="Schleper C."/>
            <person name="Guy L."/>
            <person name="Ettema T.J."/>
        </authorList>
    </citation>
    <scope>NUCLEOTIDE SEQUENCE</scope>
</reference>
<accession>A0A0F9DQN3</accession>
<name>A0A0F9DQN3_9ZZZZ</name>
<dbReference type="EMBL" id="LAZR01030609">
    <property type="protein sequence ID" value="KKL56101.1"/>
    <property type="molecule type" value="Genomic_DNA"/>
</dbReference>
<sequence>MGILLILLMLVATQDIPNSPPRFWVCLHWAHPDGIEWTSTLINGEDQWEYLQEKYPGSYKGKCTREE</sequence>
<dbReference type="AlphaFoldDB" id="A0A0F9DQN3"/>